<organism evidence="1 2">
    <name type="scientific">Enterococcus pallens ATCC BAA-351</name>
    <dbReference type="NCBI Taxonomy" id="1158607"/>
    <lineage>
        <taxon>Bacteria</taxon>
        <taxon>Bacillati</taxon>
        <taxon>Bacillota</taxon>
        <taxon>Bacilli</taxon>
        <taxon>Lactobacillales</taxon>
        <taxon>Enterococcaceae</taxon>
        <taxon>Enterococcus</taxon>
    </lineage>
</organism>
<dbReference type="Proteomes" id="UP000013782">
    <property type="component" value="Unassembled WGS sequence"/>
</dbReference>
<dbReference type="RefSeq" id="WP_010759127.1">
    <property type="nucleotide sequence ID" value="NZ_ASWD01000003.1"/>
</dbReference>
<dbReference type="AlphaFoldDB" id="R2SJL7"/>
<dbReference type="PATRIC" id="fig|1158607.3.peg.4156"/>
<evidence type="ECO:0000313" key="2">
    <source>
        <dbReference type="Proteomes" id="UP000013782"/>
    </source>
</evidence>
<evidence type="ECO:0000313" key="1">
    <source>
        <dbReference type="EMBL" id="EOH88364.1"/>
    </source>
</evidence>
<dbReference type="EMBL" id="AJAQ01000045">
    <property type="protein sequence ID" value="EOH88364.1"/>
    <property type="molecule type" value="Genomic_DNA"/>
</dbReference>
<sequence length="58" mass="7135">MKNEEPRLTSIYDPFVLRYLTLAKKFNHKVVFLYEFKEYKTLKEILLLADRVKELRRS</sequence>
<name>R2SJL7_9ENTE</name>
<protein>
    <submittedName>
        <fullName evidence="1">Uncharacterized protein</fullName>
    </submittedName>
</protein>
<proteinExistence type="predicted"/>
<gene>
    <name evidence="1" type="ORF">UAU_04182</name>
</gene>
<accession>R2SJL7</accession>
<comment type="caution">
    <text evidence="1">The sequence shown here is derived from an EMBL/GenBank/DDBJ whole genome shotgun (WGS) entry which is preliminary data.</text>
</comment>
<dbReference type="HOGENOM" id="CLU_2972431_0_0_9"/>
<dbReference type="STRING" id="160454.RV10_GL000578"/>
<reference evidence="1 2" key="1">
    <citation type="submission" date="2013-02" db="EMBL/GenBank/DDBJ databases">
        <title>The Genome Sequence of Enterococcus pallens BAA-351.</title>
        <authorList>
            <consortium name="The Broad Institute Genome Sequencing Platform"/>
            <consortium name="The Broad Institute Genome Sequencing Center for Infectious Disease"/>
            <person name="Earl A.M."/>
            <person name="Gilmore M.S."/>
            <person name="Lebreton F."/>
            <person name="Walker B."/>
            <person name="Young S.K."/>
            <person name="Zeng Q."/>
            <person name="Gargeya S."/>
            <person name="Fitzgerald M."/>
            <person name="Haas B."/>
            <person name="Abouelleil A."/>
            <person name="Alvarado L."/>
            <person name="Arachchi H.M."/>
            <person name="Berlin A.M."/>
            <person name="Chapman S.B."/>
            <person name="Dewar J."/>
            <person name="Goldberg J."/>
            <person name="Griggs A."/>
            <person name="Gujja S."/>
            <person name="Hansen M."/>
            <person name="Howarth C."/>
            <person name="Imamovic A."/>
            <person name="Larimer J."/>
            <person name="McCowan C."/>
            <person name="Murphy C."/>
            <person name="Neiman D."/>
            <person name="Pearson M."/>
            <person name="Priest M."/>
            <person name="Roberts A."/>
            <person name="Saif S."/>
            <person name="Shea T."/>
            <person name="Sisk P."/>
            <person name="Sykes S."/>
            <person name="Wortman J."/>
            <person name="Nusbaum C."/>
            <person name="Birren B."/>
        </authorList>
    </citation>
    <scope>NUCLEOTIDE SEQUENCE [LARGE SCALE GENOMIC DNA]</scope>
    <source>
        <strain evidence="1 2">ATCC BAA-351</strain>
    </source>
</reference>
<keyword evidence="2" id="KW-1185">Reference proteome</keyword>